<feature type="domain" description="CCHC-type" evidence="4">
    <location>
        <begin position="398"/>
        <end position="413"/>
    </location>
</feature>
<feature type="compositionally biased region" description="Basic and acidic residues" evidence="3">
    <location>
        <begin position="279"/>
        <end position="289"/>
    </location>
</feature>
<feature type="compositionally biased region" description="Polar residues" evidence="3">
    <location>
        <begin position="353"/>
        <end position="362"/>
    </location>
</feature>
<evidence type="ECO:0000259" key="4">
    <source>
        <dbReference type="PROSITE" id="PS50158"/>
    </source>
</evidence>
<feature type="non-terminal residue" evidence="5">
    <location>
        <position position="1"/>
    </location>
</feature>
<dbReference type="GO" id="GO:0008270">
    <property type="term" value="F:zinc ion binding"/>
    <property type="evidence" value="ECO:0007669"/>
    <property type="project" value="UniProtKB-KW"/>
</dbReference>
<feature type="compositionally biased region" description="Basic residues" evidence="3">
    <location>
        <begin position="262"/>
        <end position="278"/>
    </location>
</feature>
<dbReference type="Proteomes" id="UP001221142">
    <property type="component" value="Unassembled WGS sequence"/>
</dbReference>
<proteinExistence type="predicted"/>
<dbReference type="Gene3D" id="2.40.70.10">
    <property type="entry name" value="Acid Proteases"/>
    <property type="match status" value="1"/>
</dbReference>
<keyword evidence="2" id="KW-0862">Zinc</keyword>
<keyword evidence="6" id="KW-1185">Reference proteome</keyword>
<feature type="compositionally biased region" description="Polar residues" evidence="3">
    <location>
        <begin position="457"/>
        <end position="478"/>
    </location>
</feature>
<name>A0AAD7C941_9AGAR</name>
<dbReference type="SMART" id="SM00343">
    <property type="entry name" value="ZnF_C2HC"/>
    <property type="match status" value="1"/>
</dbReference>
<feature type="compositionally biased region" description="Acidic residues" evidence="3">
    <location>
        <begin position="239"/>
        <end position="257"/>
    </location>
</feature>
<evidence type="ECO:0000256" key="3">
    <source>
        <dbReference type="SAM" id="MobiDB-lite"/>
    </source>
</evidence>
<feature type="region of interest" description="Disordered" evidence="3">
    <location>
        <begin position="235"/>
        <end position="296"/>
    </location>
</feature>
<keyword evidence="1" id="KW-0507">mRNA processing</keyword>
<dbReference type="CDD" id="cd00303">
    <property type="entry name" value="retropepsin_like"/>
    <property type="match status" value="1"/>
</dbReference>
<sequence length="781" mass="88264">MLPFDAKTAAFGGYKEPKIAAPVSFNAPLKTSLDMPIRGHRDAPKTFKGRYTEVMQFIQHYDRLIKKCRVTDEDEKCEYILEYCSINVQNVIKSLESYHRRRWESLRKDILRLYDADRVLQKYKPGDVVTYTLKTKDNMCVNLTQWRKYLVKYQTIAGGPYQRGHLNREGYLTYFWLGIHQNLRMLLETYILQRHPHRDNTPYTIDQVNAAAEWYFRRNKPETIIVNASEYGIQADNDLSGDESNDSDSSDDSDSEYEAYRKRLRDKQRKKKKHSRDKKKIERTPEIKTQKYSGNEDEVASMIRKLNGMKIEDPEYAPMYYKVITSDNTGVAVNCVRAPVGRSRAPTPFRPSTEGSSGNTGAMATPGRPPLTYPNNIPLGDRRVNFAPNPGYPAEQGCFGCGTMGHQIRECPQVKDLVTRNIVHYNPESRRLNMNSGAIIRRLGPETIVQAIERIHTSQTQSQTQAPVNSTTPTQTAPREQGRQYGTVVNAAERATASTRSARREVMDGVYAPTRPGRNSAVPIDEALPKKVKTAPIVPEPKPVDARKVRIQDRPDAIMEDALPASNETQKGVRKKPDGLNDREKKKPEPRIGRQSAISGTVDKRKLAERILDMQLPVTVRELMESSKDVRTEFQDLIRVKNVKAVLLGKTADSIPAFSGFTWPRKEGFLIKVDMQTADSTICAIIDTGSQLNVTRADVAALKIRKPVDMSRTTNMNDANGGSGQLQGWIDSVDLDCGGIHTAADVWLSHNAPFELLLGRPWQRGNLVSIDERDEGTYLVF</sequence>
<feature type="region of interest" description="Disordered" evidence="3">
    <location>
        <begin position="457"/>
        <end position="527"/>
    </location>
</feature>
<evidence type="ECO:0000313" key="6">
    <source>
        <dbReference type="Proteomes" id="UP001221142"/>
    </source>
</evidence>
<evidence type="ECO:0000256" key="1">
    <source>
        <dbReference type="ARBA" id="ARBA00022664"/>
    </source>
</evidence>
<feature type="region of interest" description="Disordered" evidence="3">
    <location>
        <begin position="343"/>
        <end position="370"/>
    </location>
</feature>
<protein>
    <recommendedName>
        <fullName evidence="4">CCHC-type domain-containing protein</fullName>
    </recommendedName>
</protein>
<evidence type="ECO:0000313" key="5">
    <source>
        <dbReference type="EMBL" id="KAJ7641992.1"/>
    </source>
</evidence>
<dbReference type="PROSITE" id="PS50158">
    <property type="entry name" value="ZF_CCHC"/>
    <property type="match status" value="1"/>
</dbReference>
<dbReference type="SUPFAM" id="SSF57756">
    <property type="entry name" value="Retrovirus zinc finger-like domains"/>
    <property type="match status" value="1"/>
</dbReference>
<reference evidence="5" key="1">
    <citation type="submission" date="2023-03" db="EMBL/GenBank/DDBJ databases">
        <title>Massive genome expansion in bonnet fungi (Mycena s.s.) driven by repeated elements and novel gene families across ecological guilds.</title>
        <authorList>
            <consortium name="Lawrence Berkeley National Laboratory"/>
            <person name="Harder C.B."/>
            <person name="Miyauchi S."/>
            <person name="Viragh M."/>
            <person name="Kuo A."/>
            <person name="Thoen E."/>
            <person name="Andreopoulos B."/>
            <person name="Lu D."/>
            <person name="Skrede I."/>
            <person name="Drula E."/>
            <person name="Henrissat B."/>
            <person name="Morin E."/>
            <person name="Kohler A."/>
            <person name="Barry K."/>
            <person name="LaButti K."/>
            <person name="Morin E."/>
            <person name="Salamov A."/>
            <person name="Lipzen A."/>
            <person name="Mereny Z."/>
            <person name="Hegedus B."/>
            <person name="Baldrian P."/>
            <person name="Stursova M."/>
            <person name="Weitz H."/>
            <person name="Taylor A."/>
            <person name="Grigoriev I.V."/>
            <person name="Nagy L.G."/>
            <person name="Martin F."/>
            <person name="Kauserud H."/>
        </authorList>
    </citation>
    <scope>NUCLEOTIDE SEQUENCE</scope>
    <source>
        <strain evidence="5">9284</strain>
    </source>
</reference>
<keyword evidence="2" id="KW-0863">Zinc-finger</keyword>
<feature type="region of interest" description="Disordered" evidence="3">
    <location>
        <begin position="555"/>
        <end position="600"/>
    </location>
</feature>
<dbReference type="EMBL" id="JARKIF010000004">
    <property type="protein sequence ID" value="KAJ7641992.1"/>
    <property type="molecule type" value="Genomic_DNA"/>
</dbReference>
<dbReference type="GO" id="GO:0006397">
    <property type="term" value="P:mRNA processing"/>
    <property type="evidence" value="ECO:0007669"/>
    <property type="project" value="UniProtKB-KW"/>
</dbReference>
<keyword evidence="2" id="KW-0479">Metal-binding</keyword>
<dbReference type="InterPro" id="IPR001878">
    <property type="entry name" value="Znf_CCHC"/>
</dbReference>
<dbReference type="InterPro" id="IPR036875">
    <property type="entry name" value="Znf_CCHC_sf"/>
</dbReference>
<gene>
    <name evidence="5" type="ORF">FB45DRAFT_737732</name>
</gene>
<feature type="compositionally biased region" description="Low complexity" evidence="3">
    <location>
        <begin position="491"/>
        <end position="500"/>
    </location>
</feature>
<dbReference type="GO" id="GO:0003676">
    <property type="term" value="F:nucleic acid binding"/>
    <property type="evidence" value="ECO:0007669"/>
    <property type="project" value="InterPro"/>
</dbReference>
<feature type="compositionally biased region" description="Basic and acidic residues" evidence="3">
    <location>
        <begin position="575"/>
        <end position="592"/>
    </location>
</feature>
<organism evidence="5 6">
    <name type="scientific">Roridomyces roridus</name>
    <dbReference type="NCBI Taxonomy" id="1738132"/>
    <lineage>
        <taxon>Eukaryota</taxon>
        <taxon>Fungi</taxon>
        <taxon>Dikarya</taxon>
        <taxon>Basidiomycota</taxon>
        <taxon>Agaricomycotina</taxon>
        <taxon>Agaricomycetes</taxon>
        <taxon>Agaricomycetidae</taxon>
        <taxon>Agaricales</taxon>
        <taxon>Marasmiineae</taxon>
        <taxon>Mycenaceae</taxon>
        <taxon>Roridomyces</taxon>
    </lineage>
</organism>
<dbReference type="Gene3D" id="4.10.60.10">
    <property type="entry name" value="Zinc finger, CCHC-type"/>
    <property type="match status" value="1"/>
</dbReference>
<accession>A0AAD7C941</accession>
<evidence type="ECO:0000256" key="2">
    <source>
        <dbReference type="PROSITE-ProRule" id="PRU00047"/>
    </source>
</evidence>
<dbReference type="AlphaFoldDB" id="A0AAD7C941"/>
<comment type="caution">
    <text evidence="5">The sequence shown here is derived from an EMBL/GenBank/DDBJ whole genome shotgun (WGS) entry which is preliminary data.</text>
</comment>
<dbReference type="InterPro" id="IPR021109">
    <property type="entry name" value="Peptidase_aspartic_dom_sf"/>
</dbReference>